<accession>A0ABY2HYL1</accession>
<dbReference type="SUPFAM" id="SSF88874">
    <property type="entry name" value="Receptor-binding domain of short tail fibre protein gp12"/>
    <property type="match status" value="1"/>
</dbReference>
<protein>
    <submittedName>
        <fullName evidence="2">Phage tail protein</fullName>
    </submittedName>
</protein>
<dbReference type="Pfam" id="PF07484">
    <property type="entry name" value="Collar"/>
    <property type="match status" value="1"/>
</dbReference>
<evidence type="ECO:0000259" key="1">
    <source>
        <dbReference type="Pfam" id="PF07484"/>
    </source>
</evidence>
<evidence type="ECO:0000313" key="2">
    <source>
        <dbReference type="EMBL" id="TFB34111.1"/>
    </source>
</evidence>
<sequence>MMEGTVGEIRAFAGTFAPRTWMFCQGQQMSLSQYQVLYAIIGTIYGGDGVNTFNLPNIASRIVVGAGQGVALSAYQLGQVNGQEGHTLTSMELPAHTHQITPTYSTTAASVNISLNAVAAPGPENSPVGNYLAQDSTNIDNVYANPANSPNLVNLNSNAAQVSNLSPPIPKVTIGAAGGSLPHNNIQPVLAVNYIICIEGLFPSRN</sequence>
<feature type="domain" description="Phage tail collar" evidence="1">
    <location>
        <begin position="7"/>
        <end position="62"/>
    </location>
</feature>
<dbReference type="Gene3D" id="3.90.1340.10">
    <property type="entry name" value="Phage tail collar domain"/>
    <property type="match status" value="1"/>
</dbReference>
<dbReference type="InterPro" id="IPR011083">
    <property type="entry name" value="Phage_tail_collar_dom"/>
</dbReference>
<dbReference type="InterPro" id="IPR037053">
    <property type="entry name" value="Phage_tail_collar_dom_sf"/>
</dbReference>
<dbReference type="Proteomes" id="UP000297429">
    <property type="component" value="Unassembled WGS sequence"/>
</dbReference>
<comment type="caution">
    <text evidence="2">The sequence shown here is derived from an EMBL/GenBank/DDBJ whole genome shotgun (WGS) entry which is preliminary data.</text>
</comment>
<gene>
    <name evidence="2" type="ORF">E3V97_08725</name>
</gene>
<reference evidence="2 3" key="1">
    <citation type="submission" date="2019-03" db="EMBL/GenBank/DDBJ databases">
        <authorList>
            <person name="He R.-H."/>
        </authorList>
    </citation>
    <scope>NUCLEOTIDE SEQUENCE [LARGE SCALE GENOMIC DNA]</scope>
    <source>
        <strain evidence="2 3">DSM 19624</strain>
    </source>
</reference>
<organism evidence="2 3">
    <name type="scientific">Pedobacter alluvionis</name>
    <dbReference type="NCBI Taxonomy" id="475253"/>
    <lineage>
        <taxon>Bacteria</taxon>
        <taxon>Pseudomonadati</taxon>
        <taxon>Bacteroidota</taxon>
        <taxon>Sphingobacteriia</taxon>
        <taxon>Sphingobacteriales</taxon>
        <taxon>Sphingobacteriaceae</taxon>
        <taxon>Pedobacter</taxon>
    </lineage>
</organism>
<evidence type="ECO:0000313" key="3">
    <source>
        <dbReference type="Proteomes" id="UP000297429"/>
    </source>
</evidence>
<name>A0ABY2HYL1_9SPHI</name>
<dbReference type="EMBL" id="SOPX01000001">
    <property type="protein sequence ID" value="TFB34111.1"/>
    <property type="molecule type" value="Genomic_DNA"/>
</dbReference>
<keyword evidence="3" id="KW-1185">Reference proteome</keyword>
<proteinExistence type="predicted"/>